<protein>
    <recommendedName>
        <fullName evidence="3">RelA/SpoT domain-containing protein</fullName>
    </recommendedName>
</protein>
<accession>A0A7S1TX02</accession>
<feature type="chain" id="PRO_5030818060" description="RelA/SpoT domain-containing protein" evidence="1">
    <location>
        <begin position="19"/>
        <end position="383"/>
    </location>
</feature>
<evidence type="ECO:0008006" key="3">
    <source>
        <dbReference type="Google" id="ProtNLM"/>
    </source>
</evidence>
<dbReference type="InterPro" id="IPR038052">
    <property type="entry name" value="Chaperonin_RbcX_sf"/>
</dbReference>
<feature type="signal peptide" evidence="1">
    <location>
        <begin position="1"/>
        <end position="18"/>
    </location>
</feature>
<dbReference type="AlphaFoldDB" id="A0A7S1TX02"/>
<evidence type="ECO:0000256" key="1">
    <source>
        <dbReference type="SAM" id="SignalP"/>
    </source>
</evidence>
<keyword evidence="1" id="KW-0732">Signal</keyword>
<gene>
    <name evidence="2" type="ORF">PPAR1163_LOCUS7517</name>
</gene>
<dbReference type="Gene3D" id="1.10.1200.210">
    <property type="entry name" value="Chaperonin-like RbcX"/>
    <property type="match status" value="1"/>
</dbReference>
<sequence length="383" mass="43944">MRTWTALALTGFAATVHGFGVGMRPRRQRMTMAADDGRKSGFLPQDHFIKDVLTVRAAQAVNYYSIEFHDETKVKWLDEFMKETDVRELGSTQFIYRLLKTEPEEVNIKKMRQMPRGGSGNNPYLKDKGVAIEYTVLIDPMSIARKIMTVRAQIAKEWMHDLSTIEADNAEISRFYAEKQKESRGEGRAVHHMVYDADDPFVTDSSPYRSKNYADLKRVLAKDAVTSAIEHLRELRQTPVATWLESFAQKFAEKHEKDSDSLQGHEIIQELLESNYVMLPSRNGKLRAIEPDKVAMLVMKHRAEHAKAWIEACSEVESDHTKINAMNLEFQYRSASEDVAAALAEQLREEHAARRMRDRENLLSGAASWWEHMEDFEVDDTSA</sequence>
<organism evidence="2">
    <name type="scientific">Phaeomonas parva</name>
    <dbReference type="NCBI Taxonomy" id="124430"/>
    <lineage>
        <taxon>Eukaryota</taxon>
        <taxon>Sar</taxon>
        <taxon>Stramenopiles</taxon>
        <taxon>Ochrophyta</taxon>
        <taxon>Pinguiophyceae</taxon>
        <taxon>Pinguiochrysidales</taxon>
        <taxon>Pinguiochrysidaceae</taxon>
        <taxon>Phaeomonas</taxon>
    </lineage>
</organism>
<dbReference type="EMBL" id="HBGJ01011991">
    <property type="protein sequence ID" value="CAD9249157.1"/>
    <property type="molecule type" value="Transcribed_RNA"/>
</dbReference>
<evidence type="ECO:0000313" key="2">
    <source>
        <dbReference type="EMBL" id="CAD9249157.1"/>
    </source>
</evidence>
<reference evidence="2" key="1">
    <citation type="submission" date="2021-01" db="EMBL/GenBank/DDBJ databases">
        <authorList>
            <person name="Corre E."/>
            <person name="Pelletier E."/>
            <person name="Niang G."/>
            <person name="Scheremetjew M."/>
            <person name="Finn R."/>
            <person name="Kale V."/>
            <person name="Holt S."/>
            <person name="Cochrane G."/>
            <person name="Meng A."/>
            <person name="Brown T."/>
            <person name="Cohen L."/>
        </authorList>
    </citation>
    <scope>NUCLEOTIDE SEQUENCE</scope>
    <source>
        <strain evidence="2">CCMP2877</strain>
    </source>
</reference>
<name>A0A7S1TX02_9STRA</name>
<proteinExistence type="predicted"/>